<dbReference type="InterPro" id="IPR038076">
    <property type="entry name" value="MgtE_N_sf"/>
</dbReference>
<evidence type="ECO:0000256" key="1">
    <source>
        <dbReference type="SAM" id="Coils"/>
    </source>
</evidence>
<keyword evidence="1" id="KW-0175">Coiled coil</keyword>
<evidence type="ECO:0000256" key="2">
    <source>
        <dbReference type="SAM" id="MobiDB-lite"/>
    </source>
</evidence>
<evidence type="ECO:0000313" key="5">
    <source>
        <dbReference type="Proteomes" id="UP001501570"/>
    </source>
</evidence>
<dbReference type="Proteomes" id="UP001501570">
    <property type="component" value="Unassembled WGS sequence"/>
</dbReference>
<evidence type="ECO:0000313" key="4">
    <source>
        <dbReference type="EMBL" id="GAA5187763.1"/>
    </source>
</evidence>
<reference evidence="5" key="1">
    <citation type="journal article" date="2019" name="Int. J. Syst. Evol. Microbiol.">
        <title>The Global Catalogue of Microorganisms (GCM) 10K type strain sequencing project: providing services to taxonomists for standard genome sequencing and annotation.</title>
        <authorList>
            <consortium name="The Broad Institute Genomics Platform"/>
            <consortium name="The Broad Institute Genome Sequencing Center for Infectious Disease"/>
            <person name="Wu L."/>
            <person name="Ma J."/>
        </authorList>
    </citation>
    <scope>NUCLEOTIDE SEQUENCE [LARGE SCALE GENOMIC DNA]</scope>
    <source>
        <strain evidence="5">JCM 18304</strain>
    </source>
</reference>
<feature type="coiled-coil region" evidence="1">
    <location>
        <begin position="29"/>
        <end position="56"/>
    </location>
</feature>
<comment type="caution">
    <text evidence="4">The sequence shown here is derived from an EMBL/GenBank/DDBJ whole genome shotgun (WGS) entry which is preliminary data.</text>
</comment>
<sequence length="338" mass="36528">MPDDPGAVNDLPPELIDAPSEQILHAATARRLLEVRERCAERLRRLKGELAASRAKSDLADPDASVRLVRTLDFALRRLQDIIDEACTEVLAELPDDSGPTLPTARPGTPVPAQRNGAGDGRAEGNGAGAVRAVEEPEDQALAWVSAVQEAVPLPVVAYLLKVMHDVPLFNHIAQERPRLMAELLSALPPTEAARWLEGWEPESAAEALAAAEAPRAAEHVALMPPETGAALLARMGRRRSATLLSEMRGEPAARRLIAMGAATGAPVLDRMERGAASVRLLFIRRHDPELAAKFLSLMSEQAASECVDRMDQEVANQRQARELLKRIGDQRQDAPGS</sequence>
<evidence type="ECO:0000259" key="3">
    <source>
        <dbReference type="Pfam" id="PF03448"/>
    </source>
</evidence>
<keyword evidence="5" id="KW-1185">Reference proteome</keyword>
<dbReference type="RefSeq" id="WP_345631103.1">
    <property type="nucleotide sequence ID" value="NZ_BAABJQ010000010.1"/>
</dbReference>
<dbReference type="InterPro" id="IPR006668">
    <property type="entry name" value="Mg_transptr_MgtE_intracell_dom"/>
</dbReference>
<dbReference type="Gene3D" id="1.25.60.10">
    <property type="entry name" value="MgtE N-terminal domain-like"/>
    <property type="match status" value="1"/>
</dbReference>
<dbReference type="SUPFAM" id="SSF158791">
    <property type="entry name" value="MgtE N-terminal domain-like"/>
    <property type="match status" value="1"/>
</dbReference>
<feature type="region of interest" description="Disordered" evidence="2">
    <location>
        <begin position="94"/>
        <end position="126"/>
    </location>
</feature>
<dbReference type="Pfam" id="PF03448">
    <property type="entry name" value="MgtE_N"/>
    <property type="match status" value="1"/>
</dbReference>
<protein>
    <recommendedName>
        <fullName evidence="3">Magnesium transporter MgtE intracellular domain-containing protein</fullName>
    </recommendedName>
</protein>
<gene>
    <name evidence="4" type="ORF">GCM10023322_36820</name>
</gene>
<proteinExistence type="predicted"/>
<organism evidence="4 5">
    <name type="scientific">Rugosimonospora acidiphila</name>
    <dbReference type="NCBI Taxonomy" id="556531"/>
    <lineage>
        <taxon>Bacteria</taxon>
        <taxon>Bacillati</taxon>
        <taxon>Actinomycetota</taxon>
        <taxon>Actinomycetes</taxon>
        <taxon>Micromonosporales</taxon>
        <taxon>Micromonosporaceae</taxon>
        <taxon>Rugosimonospora</taxon>
    </lineage>
</organism>
<feature type="domain" description="Magnesium transporter MgtE intracellular" evidence="3">
    <location>
        <begin position="181"/>
        <end position="261"/>
    </location>
</feature>
<accession>A0ABP9RWX2</accession>
<name>A0ABP9RWX2_9ACTN</name>
<dbReference type="EMBL" id="BAABJQ010000010">
    <property type="protein sequence ID" value="GAA5187763.1"/>
    <property type="molecule type" value="Genomic_DNA"/>
</dbReference>